<evidence type="ECO:0000259" key="2">
    <source>
        <dbReference type="Pfam" id="PF01243"/>
    </source>
</evidence>
<dbReference type="GO" id="GO:0005829">
    <property type="term" value="C:cytosol"/>
    <property type="evidence" value="ECO:0007669"/>
    <property type="project" value="TreeGrafter"/>
</dbReference>
<proteinExistence type="predicted"/>
<dbReference type="SUPFAM" id="SSF50475">
    <property type="entry name" value="FMN-binding split barrel"/>
    <property type="match status" value="1"/>
</dbReference>
<dbReference type="GO" id="GO:0070967">
    <property type="term" value="F:coenzyme F420 binding"/>
    <property type="evidence" value="ECO:0007669"/>
    <property type="project" value="TreeGrafter"/>
</dbReference>
<dbReference type="Pfam" id="PF01243">
    <property type="entry name" value="PNPOx_N"/>
    <property type="match status" value="1"/>
</dbReference>
<dbReference type="PANTHER" id="PTHR35176">
    <property type="entry name" value="HEME OXYGENASE HI_0854-RELATED"/>
    <property type="match status" value="1"/>
</dbReference>
<gene>
    <name evidence="3" type="ORF">GCM10011519_00090</name>
</gene>
<accession>A0A917BA91</accession>
<dbReference type="Gene3D" id="2.30.110.10">
    <property type="entry name" value="Electron Transport, Fmn-binding Protein, Chain A"/>
    <property type="match status" value="1"/>
</dbReference>
<reference evidence="3" key="1">
    <citation type="journal article" date="2014" name="Int. J. Syst. Evol. Microbiol.">
        <title>Complete genome sequence of Corynebacterium casei LMG S-19264T (=DSM 44701T), isolated from a smear-ripened cheese.</title>
        <authorList>
            <consortium name="US DOE Joint Genome Institute (JGI-PGF)"/>
            <person name="Walter F."/>
            <person name="Albersmeier A."/>
            <person name="Kalinowski J."/>
            <person name="Ruckert C."/>
        </authorList>
    </citation>
    <scope>NUCLEOTIDE SEQUENCE</scope>
    <source>
        <strain evidence="3">CGMCC 1.16067</strain>
    </source>
</reference>
<dbReference type="EMBL" id="BMKQ01000001">
    <property type="protein sequence ID" value="GGF30647.1"/>
    <property type="molecule type" value="Genomic_DNA"/>
</dbReference>
<organism evidence="3 4">
    <name type="scientific">Marmoricola endophyticus</name>
    <dbReference type="NCBI Taxonomy" id="2040280"/>
    <lineage>
        <taxon>Bacteria</taxon>
        <taxon>Bacillati</taxon>
        <taxon>Actinomycetota</taxon>
        <taxon>Actinomycetes</taxon>
        <taxon>Propionibacteriales</taxon>
        <taxon>Nocardioidaceae</taxon>
        <taxon>Marmoricola</taxon>
    </lineage>
</organism>
<dbReference type="RefSeq" id="WP_188777077.1">
    <property type="nucleotide sequence ID" value="NZ_BMKQ01000001.1"/>
</dbReference>
<protein>
    <submittedName>
        <fullName evidence="3">Pyridoxamine 5'-phosphate oxidase</fullName>
    </submittedName>
</protein>
<dbReference type="GO" id="GO:0016627">
    <property type="term" value="F:oxidoreductase activity, acting on the CH-CH group of donors"/>
    <property type="evidence" value="ECO:0007669"/>
    <property type="project" value="TreeGrafter"/>
</dbReference>
<dbReference type="InterPro" id="IPR052019">
    <property type="entry name" value="F420H2_bilvrd_red/Heme_oxyg"/>
</dbReference>
<dbReference type="AlphaFoldDB" id="A0A917BA91"/>
<dbReference type="InterPro" id="IPR012349">
    <property type="entry name" value="Split_barrel_FMN-bd"/>
</dbReference>
<comment type="caution">
    <text evidence="3">The sequence shown here is derived from an EMBL/GenBank/DDBJ whole genome shotgun (WGS) entry which is preliminary data.</text>
</comment>
<keyword evidence="4" id="KW-1185">Reference proteome</keyword>
<dbReference type="Proteomes" id="UP000649179">
    <property type="component" value="Unassembled WGS sequence"/>
</dbReference>
<reference evidence="3" key="2">
    <citation type="submission" date="2020-09" db="EMBL/GenBank/DDBJ databases">
        <authorList>
            <person name="Sun Q."/>
            <person name="Zhou Y."/>
        </authorList>
    </citation>
    <scope>NUCLEOTIDE SEQUENCE</scope>
    <source>
        <strain evidence="3">CGMCC 1.16067</strain>
    </source>
</reference>
<dbReference type="PANTHER" id="PTHR35176:SF4">
    <property type="entry name" value="PYRIDOXAMINE 5'-PHOSPHATE OXIDASE-RELATED FMN-BINDING"/>
    <property type="match status" value="1"/>
</dbReference>
<dbReference type="InterPro" id="IPR011576">
    <property type="entry name" value="Pyridox_Oxase_N"/>
</dbReference>
<evidence type="ECO:0000313" key="4">
    <source>
        <dbReference type="Proteomes" id="UP000649179"/>
    </source>
</evidence>
<keyword evidence="1" id="KW-0560">Oxidoreductase</keyword>
<sequence>MALPTTDRPTMPDGYGIPSGARGLLTWDQVEAELVSSTHYWLASVRPDGRPHVVPRWGVWLEGAFWYDGAPTTRHAVNAEANPEVALHLESGVRAVVVEGRSRRTRADPAGLGVRLAEAFSKYHDLGYQPGPESWSGSDGGGLRVIRPRRALCWFDFPTDCTRFRFV</sequence>
<evidence type="ECO:0000256" key="1">
    <source>
        <dbReference type="ARBA" id="ARBA00023002"/>
    </source>
</evidence>
<evidence type="ECO:0000313" key="3">
    <source>
        <dbReference type="EMBL" id="GGF30647.1"/>
    </source>
</evidence>
<name>A0A917BA91_9ACTN</name>
<feature type="domain" description="Pyridoxamine 5'-phosphate oxidase N-terminal" evidence="2">
    <location>
        <begin position="28"/>
        <end position="110"/>
    </location>
</feature>